<dbReference type="PANTHER" id="PTHR30055">
    <property type="entry name" value="HTH-TYPE TRANSCRIPTIONAL REGULATOR RUTR"/>
    <property type="match status" value="1"/>
</dbReference>
<dbReference type="SUPFAM" id="SSF48498">
    <property type="entry name" value="Tetracyclin repressor-like, C-terminal domain"/>
    <property type="match status" value="1"/>
</dbReference>
<keyword evidence="1" id="KW-0805">Transcription regulation</keyword>
<proteinExistence type="predicted"/>
<dbReference type="InterPro" id="IPR025996">
    <property type="entry name" value="MT1864/Rv1816-like_C"/>
</dbReference>
<sequence>MAAISGGKTYHHGDLRNALICAAVDLATEGGPERVVLREAARRVGVSPTAAYRHFEGRGELLAAVRDHARRALADAMERTAARAPGADDPVRAAEARLAALCRGYVDFAVAQPGLYRSAFTDLRTGADDTGLPGPAGDGPGACVSEVRAFTLLTEALTALAATARPPRATRPAAEAAAWSAVHGLSLLLLEGPLRRLPAQRRDDVVESTLAMVVSGTRVP</sequence>
<feature type="domain" description="HTH tetR-type" evidence="5">
    <location>
        <begin position="13"/>
        <end position="73"/>
    </location>
</feature>
<dbReference type="Gene3D" id="1.10.357.10">
    <property type="entry name" value="Tetracycline Repressor, domain 2"/>
    <property type="match status" value="1"/>
</dbReference>
<gene>
    <name evidence="6" type="ORF">ACFFTP_22840</name>
</gene>
<keyword evidence="2 4" id="KW-0238">DNA-binding</keyword>
<feature type="DNA-binding region" description="H-T-H motif" evidence="4">
    <location>
        <begin position="36"/>
        <end position="55"/>
    </location>
</feature>
<comment type="caution">
    <text evidence="6">The sequence shown here is derived from an EMBL/GenBank/DDBJ whole genome shotgun (WGS) entry which is preliminary data.</text>
</comment>
<name>A0ABV5QU14_9ACTN</name>
<evidence type="ECO:0000259" key="5">
    <source>
        <dbReference type="PROSITE" id="PS50977"/>
    </source>
</evidence>
<reference evidence="6 7" key="1">
    <citation type="submission" date="2024-09" db="EMBL/GenBank/DDBJ databases">
        <authorList>
            <person name="Sun Q."/>
            <person name="Mori K."/>
        </authorList>
    </citation>
    <scope>NUCLEOTIDE SEQUENCE [LARGE SCALE GENOMIC DNA]</scope>
    <source>
        <strain evidence="6 7">JCM 4414</strain>
    </source>
</reference>
<dbReference type="InterPro" id="IPR050109">
    <property type="entry name" value="HTH-type_TetR-like_transc_reg"/>
</dbReference>
<accession>A0ABV5QU14</accession>
<dbReference type="Pfam" id="PF00440">
    <property type="entry name" value="TetR_N"/>
    <property type="match status" value="1"/>
</dbReference>
<dbReference type="InterPro" id="IPR036271">
    <property type="entry name" value="Tet_transcr_reg_TetR-rel_C_sf"/>
</dbReference>
<evidence type="ECO:0000256" key="1">
    <source>
        <dbReference type="ARBA" id="ARBA00023015"/>
    </source>
</evidence>
<keyword evidence="3" id="KW-0804">Transcription</keyword>
<dbReference type="InterPro" id="IPR001647">
    <property type="entry name" value="HTH_TetR"/>
</dbReference>
<dbReference type="Pfam" id="PF13305">
    <property type="entry name" value="TetR_C_33"/>
    <property type="match status" value="1"/>
</dbReference>
<dbReference type="SUPFAM" id="SSF46689">
    <property type="entry name" value="Homeodomain-like"/>
    <property type="match status" value="1"/>
</dbReference>
<organism evidence="6 7">
    <name type="scientific">Streptomyces roseoviridis</name>
    <dbReference type="NCBI Taxonomy" id="67361"/>
    <lineage>
        <taxon>Bacteria</taxon>
        <taxon>Bacillati</taxon>
        <taxon>Actinomycetota</taxon>
        <taxon>Actinomycetes</taxon>
        <taxon>Kitasatosporales</taxon>
        <taxon>Streptomycetaceae</taxon>
        <taxon>Streptomyces</taxon>
    </lineage>
</organism>
<dbReference type="PANTHER" id="PTHR30055:SF220">
    <property type="entry name" value="TETR-FAMILY REGULATORY PROTEIN"/>
    <property type="match status" value="1"/>
</dbReference>
<evidence type="ECO:0000256" key="4">
    <source>
        <dbReference type="PROSITE-ProRule" id="PRU00335"/>
    </source>
</evidence>
<dbReference type="Proteomes" id="UP001589716">
    <property type="component" value="Unassembled WGS sequence"/>
</dbReference>
<evidence type="ECO:0000256" key="2">
    <source>
        <dbReference type="ARBA" id="ARBA00023125"/>
    </source>
</evidence>
<dbReference type="EMBL" id="JBHMCT010000014">
    <property type="protein sequence ID" value="MFB9557014.1"/>
    <property type="molecule type" value="Genomic_DNA"/>
</dbReference>
<evidence type="ECO:0000256" key="3">
    <source>
        <dbReference type="ARBA" id="ARBA00023163"/>
    </source>
</evidence>
<protein>
    <submittedName>
        <fullName evidence="6">TetR/AcrR family transcriptional regulator</fullName>
    </submittedName>
</protein>
<keyword evidence="7" id="KW-1185">Reference proteome</keyword>
<dbReference type="PROSITE" id="PS50977">
    <property type="entry name" value="HTH_TETR_2"/>
    <property type="match status" value="1"/>
</dbReference>
<evidence type="ECO:0000313" key="7">
    <source>
        <dbReference type="Proteomes" id="UP001589716"/>
    </source>
</evidence>
<dbReference type="InterPro" id="IPR009057">
    <property type="entry name" value="Homeodomain-like_sf"/>
</dbReference>
<evidence type="ECO:0000313" key="6">
    <source>
        <dbReference type="EMBL" id="MFB9557014.1"/>
    </source>
</evidence>
<dbReference type="RefSeq" id="WP_345484396.1">
    <property type="nucleotide sequence ID" value="NZ_BAAAWU010000001.1"/>
</dbReference>